<dbReference type="Proteomes" id="UP000447434">
    <property type="component" value="Chromosome 23"/>
</dbReference>
<organism evidence="1 2">
    <name type="scientific">Lupinus albus</name>
    <name type="common">White lupine</name>
    <name type="synonym">Lupinus termis</name>
    <dbReference type="NCBI Taxonomy" id="3870"/>
    <lineage>
        <taxon>Eukaryota</taxon>
        <taxon>Viridiplantae</taxon>
        <taxon>Streptophyta</taxon>
        <taxon>Embryophyta</taxon>
        <taxon>Tracheophyta</taxon>
        <taxon>Spermatophyta</taxon>
        <taxon>Magnoliopsida</taxon>
        <taxon>eudicotyledons</taxon>
        <taxon>Gunneridae</taxon>
        <taxon>Pentapetalae</taxon>
        <taxon>rosids</taxon>
        <taxon>fabids</taxon>
        <taxon>Fabales</taxon>
        <taxon>Fabaceae</taxon>
        <taxon>Papilionoideae</taxon>
        <taxon>50 kb inversion clade</taxon>
        <taxon>genistoids sensu lato</taxon>
        <taxon>core genistoids</taxon>
        <taxon>Genisteae</taxon>
        <taxon>Lupinus</taxon>
    </lineage>
</organism>
<evidence type="ECO:0000313" key="2">
    <source>
        <dbReference type="Proteomes" id="UP000447434"/>
    </source>
</evidence>
<dbReference type="EMBL" id="WOCE01000023">
    <property type="protein sequence ID" value="KAE9586897.1"/>
    <property type="molecule type" value="Genomic_DNA"/>
</dbReference>
<proteinExistence type="predicted"/>
<reference evidence="2" key="1">
    <citation type="journal article" date="2020" name="Nat. Commun.">
        <title>Genome sequence of the cluster root forming white lupin.</title>
        <authorList>
            <person name="Hufnagel B."/>
            <person name="Marques A."/>
            <person name="Soriano A."/>
            <person name="Marques L."/>
            <person name="Divol F."/>
            <person name="Doumas P."/>
            <person name="Sallet E."/>
            <person name="Mancinotti D."/>
            <person name="Carrere S."/>
            <person name="Marande W."/>
            <person name="Arribat S."/>
            <person name="Keller J."/>
            <person name="Huneau C."/>
            <person name="Blein T."/>
            <person name="Aime D."/>
            <person name="Laguerre M."/>
            <person name="Taylor J."/>
            <person name="Schubert V."/>
            <person name="Nelson M."/>
            <person name="Geu-Flores F."/>
            <person name="Crespi M."/>
            <person name="Gallardo-Guerrero K."/>
            <person name="Delaux P.-M."/>
            <person name="Salse J."/>
            <person name="Berges H."/>
            <person name="Guyot R."/>
            <person name="Gouzy J."/>
            <person name="Peret B."/>
        </authorList>
    </citation>
    <scope>NUCLEOTIDE SEQUENCE [LARGE SCALE GENOMIC DNA]</scope>
    <source>
        <strain evidence="2">cv. Amiga</strain>
    </source>
</reference>
<sequence length="110" mass="12858">MPLWGAILYNGFTYFQVIRMLNNATRMAVGMSDRAYASDARDSMRGLFNSIAYGFSNSIAYGLNSSVRRSICERLDMFLPERLRRWLPNNFKYRNQQQESELVLLRNDSQ</sequence>
<protein>
    <submittedName>
        <fullName evidence="1">Uncharacterized protein</fullName>
    </submittedName>
</protein>
<dbReference type="OrthoDB" id="10509967at2759"/>
<dbReference type="AlphaFoldDB" id="A0A6A4NJR0"/>
<comment type="caution">
    <text evidence="1">The sequence shown here is derived from an EMBL/GenBank/DDBJ whole genome shotgun (WGS) entry which is preliminary data.</text>
</comment>
<name>A0A6A4NJR0_LUPAL</name>
<gene>
    <name evidence="1" type="ORF">Lalb_Chr23g0268021</name>
</gene>
<accession>A0A6A4NJR0</accession>
<keyword evidence="2" id="KW-1185">Reference proteome</keyword>
<evidence type="ECO:0000313" key="1">
    <source>
        <dbReference type="EMBL" id="KAE9586897.1"/>
    </source>
</evidence>